<organism evidence="1 2">
    <name type="scientific">Microcoleus anatoxicus PTRS2</name>
    <dbReference type="NCBI Taxonomy" id="2705321"/>
    <lineage>
        <taxon>Bacteria</taxon>
        <taxon>Bacillati</taxon>
        <taxon>Cyanobacteriota</taxon>
        <taxon>Cyanophyceae</taxon>
        <taxon>Oscillatoriophycideae</taxon>
        <taxon>Oscillatoriales</taxon>
        <taxon>Microcoleaceae</taxon>
        <taxon>Microcoleus</taxon>
        <taxon>Microcoleus anatoxicus</taxon>
    </lineage>
</organism>
<protein>
    <submittedName>
        <fullName evidence="1">Uncharacterized protein</fullName>
    </submittedName>
</protein>
<sequence length="44" mass="4904">MELGAIAFEFDLGAIAIRFNLEAIGFLAWIERDVPDTEAVEIVH</sequence>
<evidence type="ECO:0000313" key="2">
    <source>
        <dbReference type="Proteomes" id="UP001384579"/>
    </source>
</evidence>
<dbReference type="RefSeq" id="WP_340518048.1">
    <property type="nucleotide sequence ID" value="NZ_JBBLXS010000246.1"/>
</dbReference>
<reference evidence="1 2" key="1">
    <citation type="journal article" date="2020" name="Harmful Algae">
        <title>Molecular and morphological characterization of a novel dihydroanatoxin-a producing Microcoleus species (cyanobacteria) from the Russian River, California, USA.</title>
        <authorList>
            <person name="Conklin K.Y."/>
            <person name="Stancheva R."/>
            <person name="Otten T.G."/>
            <person name="Fadness R."/>
            <person name="Boyer G.L."/>
            <person name="Read B."/>
            <person name="Zhang X."/>
            <person name="Sheath R.G."/>
        </authorList>
    </citation>
    <scope>NUCLEOTIDE SEQUENCE [LARGE SCALE GENOMIC DNA]</scope>
    <source>
        <strain evidence="1 2">PTRS2</strain>
    </source>
</reference>
<gene>
    <name evidence="1" type="ORF">WMG39_17800</name>
</gene>
<name>A0ABU8YR66_9CYAN</name>
<evidence type="ECO:0000313" key="1">
    <source>
        <dbReference type="EMBL" id="MEK0186691.1"/>
    </source>
</evidence>
<comment type="caution">
    <text evidence="1">The sequence shown here is derived from an EMBL/GenBank/DDBJ whole genome shotgun (WGS) entry which is preliminary data.</text>
</comment>
<dbReference type="Proteomes" id="UP001384579">
    <property type="component" value="Unassembled WGS sequence"/>
</dbReference>
<dbReference type="EMBL" id="JBBLXS010000246">
    <property type="protein sequence ID" value="MEK0186691.1"/>
    <property type="molecule type" value="Genomic_DNA"/>
</dbReference>
<proteinExistence type="predicted"/>
<keyword evidence="2" id="KW-1185">Reference proteome</keyword>
<accession>A0ABU8YR66</accession>